<sequence length="97" mass="11083">MCYLLLVKAKYHILSDAWSSYPLNLFDLLSASYSVLVLYHAELPVLYSLTTIRDKLCAETNFVIGVIRNRIVVYDAVVRAVGRLLVETWSFLEPLSE</sequence>
<accession>A0A117NI00</accession>
<reference evidence="1" key="1">
    <citation type="journal article" date="2015" name="Genome Biol. Evol.">
        <title>Organellar Genomes of White Spruce (Picea glauca): Assembly and Annotation.</title>
        <authorList>
            <person name="Jackman S.D."/>
            <person name="Warren R.L."/>
            <person name="Gibb E.A."/>
            <person name="Vandervalk B.P."/>
            <person name="Mohamadi H."/>
            <person name="Chu J."/>
            <person name="Raymond A."/>
            <person name="Pleasance S."/>
            <person name="Coope R."/>
            <person name="Wildung M.R."/>
            <person name="Ritland C.E."/>
            <person name="Bousquet J."/>
            <person name="Jones S.J."/>
            <person name="Bohlmann J."/>
            <person name="Birol I."/>
        </authorList>
    </citation>
    <scope>NUCLEOTIDE SEQUENCE [LARGE SCALE GENOMIC DNA]</scope>
    <source>
        <tissue evidence="1">Flushing bud</tissue>
    </source>
</reference>
<evidence type="ECO:0000313" key="1">
    <source>
        <dbReference type="EMBL" id="KUM49176.1"/>
    </source>
</evidence>
<proteinExistence type="predicted"/>
<dbReference type="AlphaFoldDB" id="A0A117NI00"/>
<name>A0A117NI00_PICGL</name>
<keyword evidence="1" id="KW-0496">Mitochondrion</keyword>
<organism evidence="1">
    <name type="scientific">Picea glauca</name>
    <name type="common">White spruce</name>
    <name type="synonym">Pinus glauca</name>
    <dbReference type="NCBI Taxonomy" id="3330"/>
    <lineage>
        <taxon>Eukaryota</taxon>
        <taxon>Viridiplantae</taxon>
        <taxon>Streptophyta</taxon>
        <taxon>Embryophyta</taxon>
        <taxon>Tracheophyta</taxon>
        <taxon>Spermatophyta</taxon>
        <taxon>Pinopsida</taxon>
        <taxon>Pinidae</taxon>
        <taxon>Conifers I</taxon>
        <taxon>Pinales</taxon>
        <taxon>Pinaceae</taxon>
        <taxon>Picea</taxon>
    </lineage>
</organism>
<dbReference type="EMBL" id="LKAM01000003">
    <property type="protein sequence ID" value="KUM49176.1"/>
    <property type="molecule type" value="Genomic_DNA"/>
</dbReference>
<protein>
    <submittedName>
        <fullName evidence="1">Uncharacterized protein</fullName>
    </submittedName>
</protein>
<geneLocation type="mitochondrion" evidence="1"/>
<comment type="caution">
    <text evidence="1">The sequence shown here is derived from an EMBL/GenBank/DDBJ whole genome shotgun (WGS) entry which is preliminary data.</text>
</comment>
<gene>
    <name evidence="1" type="ORF">ABT39_MTgene3725</name>
</gene>